<name>A0ABR3KRX7_TRISP</name>
<organism evidence="1 2">
    <name type="scientific">Trichinella spiralis</name>
    <name type="common">Trichina worm</name>
    <dbReference type="NCBI Taxonomy" id="6334"/>
    <lineage>
        <taxon>Eukaryota</taxon>
        <taxon>Metazoa</taxon>
        <taxon>Ecdysozoa</taxon>
        <taxon>Nematoda</taxon>
        <taxon>Enoplea</taxon>
        <taxon>Dorylaimia</taxon>
        <taxon>Trichinellida</taxon>
        <taxon>Trichinellidae</taxon>
        <taxon>Trichinella</taxon>
    </lineage>
</organism>
<reference evidence="1 2" key="1">
    <citation type="submission" date="2024-07" db="EMBL/GenBank/DDBJ databases">
        <title>Enhanced genomic and transcriptomic resources for Trichinella pseudospiralis and T. spiralis underpin the discovery of pronounced molecular differences between stages and species.</title>
        <authorList>
            <person name="Pasi K.K."/>
            <person name="La Rosa G."/>
            <person name="Gomez-Morales M.A."/>
            <person name="Tosini F."/>
            <person name="Sumanam S."/>
            <person name="Young N.D."/>
            <person name="Chang B.C."/>
            <person name="Robin G.B."/>
        </authorList>
    </citation>
    <scope>NUCLEOTIDE SEQUENCE [LARGE SCALE GENOMIC DNA]</scope>
    <source>
        <strain evidence="1">ISS534</strain>
    </source>
</reference>
<evidence type="ECO:0000313" key="1">
    <source>
        <dbReference type="EMBL" id="KAL1242133.1"/>
    </source>
</evidence>
<gene>
    <name evidence="1" type="ORF">TSPI_09082</name>
</gene>
<dbReference type="EMBL" id="JBEUSY010000224">
    <property type="protein sequence ID" value="KAL1242133.1"/>
    <property type="molecule type" value="Genomic_DNA"/>
</dbReference>
<sequence>MAETAHKEEIKLRAMKLLRYNSEEYGDEDSYTINKVIIEAAKSIMLTVHMNGKPLKMEVDSGTVTAKFLKNSITNITEIMDLFIEQDPDDMQSCKAKWDVVQMIYYKEEIIDQNKRKRRDC</sequence>
<protein>
    <submittedName>
        <fullName evidence="1">Kynurenine 3-monooxygenase</fullName>
    </submittedName>
</protein>
<comment type="caution">
    <text evidence="1">The sequence shown here is derived from an EMBL/GenBank/DDBJ whole genome shotgun (WGS) entry which is preliminary data.</text>
</comment>
<proteinExistence type="predicted"/>
<evidence type="ECO:0000313" key="2">
    <source>
        <dbReference type="Proteomes" id="UP001558632"/>
    </source>
</evidence>
<accession>A0ABR3KRX7</accession>
<dbReference type="Proteomes" id="UP001558632">
    <property type="component" value="Unassembled WGS sequence"/>
</dbReference>
<keyword evidence="2" id="KW-1185">Reference proteome</keyword>